<dbReference type="GO" id="GO:0016020">
    <property type="term" value="C:membrane"/>
    <property type="evidence" value="ECO:0007669"/>
    <property type="project" value="UniProtKB-SubCell"/>
</dbReference>
<dbReference type="SUPFAM" id="SSF63712">
    <property type="entry name" value="Nicotinic receptor ligand binding domain-like"/>
    <property type="match status" value="1"/>
</dbReference>
<dbReference type="Proteomes" id="UP001529510">
    <property type="component" value="Unassembled WGS sequence"/>
</dbReference>
<protein>
    <recommendedName>
        <fullName evidence="3">Neurotransmitter-gated ion-channel ligand-binding domain-containing protein</fullName>
    </recommendedName>
</protein>
<feature type="domain" description="Neurotransmitter-gated ion-channel ligand-binding" evidence="3">
    <location>
        <begin position="3"/>
        <end position="61"/>
    </location>
</feature>
<dbReference type="AlphaFoldDB" id="A0ABD0S1E0"/>
<dbReference type="EMBL" id="JAMKFB020000001">
    <property type="protein sequence ID" value="KAL0203823.1"/>
    <property type="molecule type" value="Genomic_DNA"/>
</dbReference>
<dbReference type="InterPro" id="IPR036734">
    <property type="entry name" value="Neur_chan_lig-bd_sf"/>
</dbReference>
<keyword evidence="5" id="KW-1185">Reference proteome</keyword>
<feature type="non-terminal residue" evidence="4">
    <location>
        <position position="61"/>
    </location>
</feature>
<reference evidence="4 5" key="1">
    <citation type="submission" date="2024-05" db="EMBL/GenBank/DDBJ databases">
        <title>Genome sequencing and assembly of Indian major carp, Cirrhinus mrigala (Hamilton, 1822).</title>
        <authorList>
            <person name="Mohindra V."/>
            <person name="Chowdhury L.M."/>
            <person name="Lal K."/>
            <person name="Jena J.K."/>
        </authorList>
    </citation>
    <scope>NUCLEOTIDE SEQUENCE [LARGE SCALE GENOMIC DNA]</scope>
    <source>
        <strain evidence="4">CM1030</strain>
        <tissue evidence="4">Blood</tissue>
    </source>
</reference>
<name>A0ABD0S1E0_CIRMR</name>
<dbReference type="InterPro" id="IPR006201">
    <property type="entry name" value="Neur_channel"/>
</dbReference>
<feature type="non-terminal residue" evidence="4">
    <location>
        <position position="1"/>
    </location>
</feature>
<dbReference type="PROSITE" id="PS00236">
    <property type="entry name" value="NEUROTR_ION_CHANNEL"/>
    <property type="match status" value="1"/>
</dbReference>
<dbReference type="InterPro" id="IPR006202">
    <property type="entry name" value="Neur_chan_lig-bd"/>
</dbReference>
<sequence>ADEEDSSGPPDTNVVLRYNGEITWDSPAITKSSCKVDVSYFPFDSQECNLTFGSWTYNGNQ</sequence>
<comment type="subcellular location">
    <subcellularLocation>
        <location evidence="1">Membrane</location>
        <topology evidence="1">Multi-pass membrane protein</topology>
    </subcellularLocation>
</comment>
<gene>
    <name evidence="4" type="ORF">M9458_001841</name>
</gene>
<evidence type="ECO:0000256" key="2">
    <source>
        <dbReference type="ARBA" id="ARBA00023136"/>
    </source>
</evidence>
<evidence type="ECO:0000259" key="3">
    <source>
        <dbReference type="Pfam" id="PF02931"/>
    </source>
</evidence>
<comment type="caution">
    <text evidence="4">The sequence shown here is derived from an EMBL/GenBank/DDBJ whole genome shotgun (WGS) entry which is preliminary data.</text>
</comment>
<evidence type="ECO:0000313" key="5">
    <source>
        <dbReference type="Proteomes" id="UP001529510"/>
    </source>
</evidence>
<dbReference type="Gene3D" id="2.70.170.10">
    <property type="entry name" value="Neurotransmitter-gated ion-channel ligand-binding domain"/>
    <property type="match status" value="1"/>
</dbReference>
<accession>A0ABD0S1E0</accession>
<dbReference type="Pfam" id="PF02931">
    <property type="entry name" value="Neur_chan_LBD"/>
    <property type="match status" value="1"/>
</dbReference>
<organism evidence="4 5">
    <name type="scientific">Cirrhinus mrigala</name>
    <name type="common">Mrigala</name>
    <dbReference type="NCBI Taxonomy" id="683832"/>
    <lineage>
        <taxon>Eukaryota</taxon>
        <taxon>Metazoa</taxon>
        <taxon>Chordata</taxon>
        <taxon>Craniata</taxon>
        <taxon>Vertebrata</taxon>
        <taxon>Euteleostomi</taxon>
        <taxon>Actinopterygii</taxon>
        <taxon>Neopterygii</taxon>
        <taxon>Teleostei</taxon>
        <taxon>Ostariophysi</taxon>
        <taxon>Cypriniformes</taxon>
        <taxon>Cyprinidae</taxon>
        <taxon>Labeoninae</taxon>
        <taxon>Labeonini</taxon>
        <taxon>Cirrhinus</taxon>
    </lineage>
</organism>
<keyword evidence="2" id="KW-0472">Membrane</keyword>
<dbReference type="PANTHER" id="PTHR18945">
    <property type="entry name" value="NEUROTRANSMITTER GATED ION CHANNEL"/>
    <property type="match status" value="1"/>
</dbReference>
<proteinExistence type="predicted"/>
<evidence type="ECO:0000313" key="4">
    <source>
        <dbReference type="EMBL" id="KAL0203823.1"/>
    </source>
</evidence>
<dbReference type="InterPro" id="IPR018000">
    <property type="entry name" value="Neurotransmitter_ion_chnl_CS"/>
</dbReference>
<evidence type="ECO:0000256" key="1">
    <source>
        <dbReference type="ARBA" id="ARBA00004141"/>
    </source>
</evidence>